<evidence type="ECO:0000256" key="1">
    <source>
        <dbReference type="ARBA" id="ARBA00022491"/>
    </source>
</evidence>
<dbReference type="STRING" id="1302272.FC96_GL001224"/>
<dbReference type="PANTHER" id="PTHR30146:SF148">
    <property type="entry name" value="HTH-TYPE TRANSCRIPTIONAL REPRESSOR PURR-RELATED"/>
    <property type="match status" value="1"/>
</dbReference>
<comment type="caution">
    <text evidence="6">The sequence shown here is derived from an EMBL/GenBank/DDBJ whole genome shotgun (WGS) entry which is preliminary data.</text>
</comment>
<keyword evidence="4" id="KW-0804">Transcription</keyword>
<gene>
    <name evidence="6" type="ORF">FC96_GL001224</name>
</gene>
<dbReference type="EMBL" id="AZCX01000002">
    <property type="protein sequence ID" value="KRK48903.1"/>
    <property type="molecule type" value="Genomic_DNA"/>
</dbReference>
<proteinExistence type="predicted"/>
<dbReference type="InterPro" id="IPR010982">
    <property type="entry name" value="Lambda_DNA-bd_dom_sf"/>
</dbReference>
<dbReference type="Gene3D" id="3.40.50.2300">
    <property type="match status" value="2"/>
</dbReference>
<keyword evidence="3" id="KW-0238">DNA-binding</keyword>
<organism evidence="6 7">
    <name type="scientific">Secundilactobacillus kimchicus JCM 15530</name>
    <dbReference type="NCBI Taxonomy" id="1302272"/>
    <lineage>
        <taxon>Bacteria</taxon>
        <taxon>Bacillati</taxon>
        <taxon>Bacillota</taxon>
        <taxon>Bacilli</taxon>
        <taxon>Lactobacillales</taxon>
        <taxon>Lactobacillaceae</taxon>
        <taxon>Secundilactobacillus</taxon>
    </lineage>
</organism>
<keyword evidence="1" id="KW-0678">Repressor</keyword>
<dbReference type="PROSITE" id="PS50932">
    <property type="entry name" value="HTH_LACI_2"/>
    <property type="match status" value="1"/>
</dbReference>
<dbReference type="GO" id="GO:0000976">
    <property type="term" value="F:transcription cis-regulatory region binding"/>
    <property type="evidence" value="ECO:0007669"/>
    <property type="project" value="TreeGrafter"/>
</dbReference>
<keyword evidence="2" id="KW-0805">Transcription regulation</keyword>
<evidence type="ECO:0000256" key="3">
    <source>
        <dbReference type="ARBA" id="ARBA00023125"/>
    </source>
</evidence>
<dbReference type="InterPro" id="IPR028082">
    <property type="entry name" value="Peripla_BP_I"/>
</dbReference>
<dbReference type="AlphaFoldDB" id="A0A0R1I0U8"/>
<dbReference type="SUPFAM" id="SSF47413">
    <property type="entry name" value="lambda repressor-like DNA-binding domains"/>
    <property type="match status" value="1"/>
</dbReference>
<evidence type="ECO:0000313" key="7">
    <source>
        <dbReference type="Proteomes" id="UP000050911"/>
    </source>
</evidence>
<dbReference type="OrthoDB" id="9796186at2"/>
<dbReference type="Gene3D" id="1.10.260.40">
    <property type="entry name" value="lambda repressor-like DNA-binding domains"/>
    <property type="match status" value="1"/>
</dbReference>
<name>A0A0R1I0U8_9LACO</name>
<evidence type="ECO:0000259" key="5">
    <source>
        <dbReference type="PROSITE" id="PS50932"/>
    </source>
</evidence>
<dbReference type="GO" id="GO:0003700">
    <property type="term" value="F:DNA-binding transcription factor activity"/>
    <property type="evidence" value="ECO:0007669"/>
    <property type="project" value="TreeGrafter"/>
</dbReference>
<dbReference type="Pfam" id="PF13377">
    <property type="entry name" value="Peripla_BP_3"/>
    <property type="match status" value="1"/>
</dbReference>
<dbReference type="RefSeq" id="WP_056942074.1">
    <property type="nucleotide sequence ID" value="NZ_AZCX01000002.1"/>
</dbReference>
<dbReference type="Pfam" id="PF00356">
    <property type="entry name" value="LacI"/>
    <property type="match status" value="1"/>
</dbReference>
<evidence type="ECO:0000256" key="2">
    <source>
        <dbReference type="ARBA" id="ARBA00023015"/>
    </source>
</evidence>
<evidence type="ECO:0000256" key="4">
    <source>
        <dbReference type="ARBA" id="ARBA00023163"/>
    </source>
</evidence>
<dbReference type="PANTHER" id="PTHR30146">
    <property type="entry name" value="LACI-RELATED TRANSCRIPTIONAL REPRESSOR"/>
    <property type="match status" value="1"/>
</dbReference>
<dbReference type="SMART" id="SM00354">
    <property type="entry name" value="HTH_LACI"/>
    <property type="match status" value="1"/>
</dbReference>
<sequence>MAHPTDKPTIKAVAKRAGVSEATVSRAMNGSPLVKPETKQRIESIIHEMGYRPNILARSMRTNQSKTIGVVISSVTNAFFTAIIGAIQEAAADQGYSVIITNTDENPDHEKAAIQMLQGHMVAGFIIASTSRLTDYHALLGPDPAVFIDREPGGQADHDYDTLLVDNTAGAQAVVETLIAQGATRIGMIASGVSTAGQERLRGYLRALQAHGMPYDPDIVYFSDVQQTKARQHTSQLLINQACDGLFAADVTLIQAALAEIEARHLTHIKLGAFDNVVWFDYLSQPVTTAEQPTDQMGHQAVNLLIDRIKGRSSQPTMMRLPTRLIKRG</sequence>
<dbReference type="SUPFAM" id="SSF53822">
    <property type="entry name" value="Periplasmic binding protein-like I"/>
    <property type="match status" value="1"/>
</dbReference>
<accession>A0A0R1I0U8</accession>
<evidence type="ECO:0000313" key="6">
    <source>
        <dbReference type="EMBL" id="KRK48903.1"/>
    </source>
</evidence>
<reference evidence="6 7" key="1">
    <citation type="journal article" date="2015" name="Genome Announc.">
        <title>Expanding the biotechnology potential of lactobacilli through comparative genomics of 213 strains and associated genera.</title>
        <authorList>
            <person name="Sun Z."/>
            <person name="Harris H.M."/>
            <person name="McCann A."/>
            <person name="Guo C."/>
            <person name="Argimon S."/>
            <person name="Zhang W."/>
            <person name="Yang X."/>
            <person name="Jeffery I.B."/>
            <person name="Cooney J.C."/>
            <person name="Kagawa T.F."/>
            <person name="Liu W."/>
            <person name="Song Y."/>
            <person name="Salvetti E."/>
            <person name="Wrobel A."/>
            <person name="Rasinkangas P."/>
            <person name="Parkhill J."/>
            <person name="Rea M.C."/>
            <person name="O'Sullivan O."/>
            <person name="Ritari J."/>
            <person name="Douillard F.P."/>
            <person name="Paul Ross R."/>
            <person name="Yang R."/>
            <person name="Briner A.E."/>
            <person name="Felis G.E."/>
            <person name="de Vos W.M."/>
            <person name="Barrangou R."/>
            <person name="Klaenhammer T.R."/>
            <person name="Caufield P.W."/>
            <person name="Cui Y."/>
            <person name="Zhang H."/>
            <person name="O'Toole P.W."/>
        </authorList>
    </citation>
    <scope>NUCLEOTIDE SEQUENCE [LARGE SCALE GENOMIC DNA]</scope>
    <source>
        <strain evidence="6 7">JCM 15530</strain>
    </source>
</reference>
<protein>
    <submittedName>
        <fullName evidence="6">Catabolite control protein A</fullName>
    </submittedName>
</protein>
<dbReference type="CDD" id="cd01392">
    <property type="entry name" value="HTH_LacI"/>
    <property type="match status" value="1"/>
</dbReference>
<keyword evidence="7" id="KW-1185">Reference proteome</keyword>
<dbReference type="PATRIC" id="fig|1302272.5.peg.1232"/>
<feature type="domain" description="HTH lacI-type" evidence="5">
    <location>
        <begin position="8"/>
        <end position="62"/>
    </location>
</feature>
<dbReference type="InterPro" id="IPR046335">
    <property type="entry name" value="LacI/GalR-like_sensor"/>
</dbReference>
<dbReference type="Proteomes" id="UP000050911">
    <property type="component" value="Unassembled WGS sequence"/>
</dbReference>
<dbReference type="InterPro" id="IPR000843">
    <property type="entry name" value="HTH_LacI"/>
</dbReference>